<evidence type="ECO:0000256" key="5">
    <source>
        <dbReference type="ARBA" id="ARBA00023591"/>
    </source>
</evidence>
<comment type="similarity">
    <text evidence="5">Belongs to the EXORDIUM family.</text>
</comment>
<keyword evidence="6" id="KW-0812">Transmembrane</keyword>
<protein>
    <submittedName>
        <fullName evidence="7">Uncharacterized protein</fullName>
    </submittedName>
</protein>
<evidence type="ECO:0000256" key="3">
    <source>
        <dbReference type="ARBA" id="ARBA00022525"/>
    </source>
</evidence>
<evidence type="ECO:0000256" key="2">
    <source>
        <dbReference type="ARBA" id="ARBA00022523"/>
    </source>
</evidence>
<comment type="subcellular location">
    <subcellularLocation>
        <location evidence="1">Secreted</location>
        <location evidence="1">Extracellular space</location>
        <location evidence="1">Apoplast</location>
    </subcellularLocation>
</comment>
<keyword evidence="2" id="KW-0052">Apoplast</keyword>
<keyword evidence="3" id="KW-0964">Secreted</keyword>
<comment type="caution">
    <text evidence="7">The sequence shown here is derived from an EMBL/GenBank/DDBJ whole genome shotgun (WGS) entry which is preliminary data.</text>
</comment>
<dbReference type="PANTHER" id="PTHR31279">
    <property type="entry name" value="PROTEIN EXORDIUM-LIKE 5"/>
    <property type="match status" value="1"/>
</dbReference>
<gene>
    <name evidence="7" type="ORF">M0R45_038471</name>
</gene>
<proteinExistence type="inferred from homology"/>
<dbReference type="EMBL" id="JBEDUW010000007">
    <property type="protein sequence ID" value="KAK9914709.1"/>
    <property type="molecule type" value="Genomic_DNA"/>
</dbReference>
<sequence>MASSSSISTSSLPAGLILTLILITSTLLVSGGVTRPPPTFSYHGGPLLTGNLDLSLLFYGAVGRLQKHVIRGFLQSLNGGGLVQPQVSSWWHMVESYQSISSPNPPPKIQVKVVSQITENNYSMGKVITIDYIKMMVNKVTAGKPPNTLAVIFTGREVSVASHCRGKFYDHGVIDNHPYLIVGNPETECPGACAWPFIKSDYGPPGITVKPPNGKVGADAILVNFAAGLAAVVTNPFNTGFSKPGPKTWPLEASTVCEGIFATGSFPGNPGKVAVDRESGGAFNAHGLNGMKFLLPAVWNPRTSSCWTPM</sequence>
<feature type="transmembrane region" description="Helical" evidence="6">
    <location>
        <begin position="12"/>
        <end position="34"/>
    </location>
</feature>
<name>A0AAW1W2G8_RUBAR</name>
<reference evidence="7 8" key="1">
    <citation type="journal article" date="2023" name="G3 (Bethesda)">
        <title>A chromosome-length genome assembly and annotation of blackberry (Rubus argutus, cv. 'Hillquist').</title>
        <authorList>
            <person name="Bruna T."/>
            <person name="Aryal R."/>
            <person name="Dudchenko O."/>
            <person name="Sargent D.J."/>
            <person name="Mead D."/>
            <person name="Buti M."/>
            <person name="Cavallini A."/>
            <person name="Hytonen T."/>
            <person name="Andres J."/>
            <person name="Pham M."/>
            <person name="Weisz D."/>
            <person name="Mascagni F."/>
            <person name="Usai G."/>
            <person name="Natali L."/>
            <person name="Bassil N."/>
            <person name="Fernandez G.E."/>
            <person name="Lomsadze A."/>
            <person name="Armour M."/>
            <person name="Olukolu B."/>
            <person name="Poorten T."/>
            <person name="Britton C."/>
            <person name="Davik J."/>
            <person name="Ashrafi H."/>
            <person name="Aiden E.L."/>
            <person name="Borodovsky M."/>
            <person name="Worthington M."/>
        </authorList>
    </citation>
    <scope>NUCLEOTIDE SEQUENCE [LARGE SCALE GENOMIC DNA]</scope>
    <source>
        <strain evidence="7">PI 553951</strain>
    </source>
</reference>
<evidence type="ECO:0000313" key="8">
    <source>
        <dbReference type="Proteomes" id="UP001457282"/>
    </source>
</evidence>
<dbReference type="InterPro" id="IPR006766">
    <property type="entry name" value="EXORDIUM-like"/>
</dbReference>
<dbReference type="PANTHER" id="PTHR31279:SF13">
    <property type="entry name" value="PROTEIN EXORDIUM-LIKE 6"/>
    <property type="match status" value="1"/>
</dbReference>
<keyword evidence="8" id="KW-1185">Reference proteome</keyword>
<organism evidence="7 8">
    <name type="scientific">Rubus argutus</name>
    <name type="common">Southern blackberry</name>
    <dbReference type="NCBI Taxonomy" id="59490"/>
    <lineage>
        <taxon>Eukaryota</taxon>
        <taxon>Viridiplantae</taxon>
        <taxon>Streptophyta</taxon>
        <taxon>Embryophyta</taxon>
        <taxon>Tracheophyta</taxon>
        <taxon>Spermatophyta</taxon>
        <taxon>Magnoliopsida</taxon>
        <taxon>eudicotyledons</taxon>
        <taxon>Gunneridae</taxon>
        <taxon>Pentapetalae</taxon>
        <taxon>rosids</taxon>
        <taxon>fabids</taxon>
        <taxon>Rosales</taxon>
        <taxon>Rosaceae</taxon>
        <taxon>Rosoideae</taxon>
        <taxon>Rosoideae incertae sedis</taxon>
        <taxon>Rubus</taxon>
    </lineage>
</organism>
<evidence type="ECO:0000256" key="4">
    <source>
        <dbReference type="ARBA" id="ARBA00022729"/>
    </source>
</evidence>
<dbReference type="Proteomes" id="UP001457282">
    <property type="component" value="Unassembled WGS sequence"/>
</dbReference>
<evidence type="ECO:0000313" key="7">
    <source>
        <dbReference type="EMBL" id="KAK9914709.1"/>
    </source>
</evidence>
<dbReference type="AlphaFoldDB" id="A0AAW1W2G8"/>
<dbReference type="GO" id="GO:0048046">
    <property type="term" value="C:apoplast"/>
    <property type="evidence" value="ECO:0007669"/>
    <property type="project" value="UniProtKB-SubCell"/>
</dbReference>
<accession>A0AAW1W2G8</accession>
<keyword evidence="4" id="KW-0732">Signal</keyword>
<keyword evidence="6" id="KW-0472">Membrane</keyword>
<evidence type="ECO:0000256" key="1">
    <source>
        <dbReference type="ARBA" id="ARBA00004271"/>
    </source>
</evidence>
<dbReference type="Pfam" id="PF04674">
    <property type="entry name" value="Phi_1"/>
    <property type="match status" value="1"/>
</dbReference>
<evidence type="ECO:0000256" key="6">
    <source>
        <dbReference type="SAM" id="Phobius"/>
    </source>
</evidence>
<keyword evidence="6" id="KW-1133">Transmembrane helix</keyword>